<protein>
    <submittedName>
        <fullName evidence="1">Uncharacterized protein</fullName>
    </submittedName>
</protein>
<evidence type="ECO:0000313" key="1">
    <source>
        <dbReference type="EMBL" id="KND62730.1"/>
    </source>
</evidence>
<reference evidence="1 2" key="1">
    <citation type="journal article" date="2015" name="BMC Microbiol.">
        <title>'Candidatus Phytoplasma phoenicium' associated with almond witches'-broom disease: from draft genome to genetic diversity among strain populations.</title>
        <authorList>
            <person name="Quaglino F."/>
            <person name="Kube M."/>
            <person name="Jawhari M."/>
            <person name="Abou-Jawdah Y."/>
            <person name="Siewert C."/>
            <person name="Choueiri E."/>
            <person name="Sobh H."/>
            <person name="Casati P."/>
            <person name="Tedeschi R."/>
            <person name="Molino Lova M."/>
            <person name="Alma A."/>
            <person name="Bianco P.A."/>
        </authorList>
    </citation>
    <scope>NUCLEOTIDE SEQUENCE [LARGE SCALE GENOMIC DNA]</scope>
    <source>
        <strain evidence="1 2">SA213</strain>
    </source>
</reference>
<comment type="caution">
    <text evidence="1">The sequence shown here is derived from an EMBL/GenBank/DDBJ whole genome shotgun (WGS) entry which is preliminary data.</text>
</comment>
<name>A0A0L0MKB6_9MOLU</name>
<organism evidence="1 2">
    <name type="scientific">Candidatus Phytoplasma phoenicium</name>
    <dbReference type="NCBI Taxonomy" id="198422"/>
    <lineage>
        <taxon>Bacteria</taxon>
        <taxon>Bacillati</taxon>
        <taxon>Mycoplasmatota</taxon>
        <taxon>Mollicutes</taxon>
        <taxon>Acholeplasmatales</taxon>
        <taxon>Acholeplasmataceae</taxon>
        <taxon>Candidatus Phytoplasma</taxon>
        <taxon>16SrIX (Pigeon pea witches'-broom group)</taxon>
    </lineage>
</organism>
<dbReference type="AlphaFoldDB" id="A0A0L0MKB6"/>
<dbReference type="EMBL" id="JPSQ01000007">
    <property type="protein sequence ID" value="KND62730.1"/>
    <property type="molecule type" value="Genomic_DNA"/>
</dbReference>
<evidence type="ECO:0000313" key="2">
    <source>
        <dbReference type="Proteomes" id="UP000037086"/>
    </source>
</evidence>
<proteinExistence type="predicted"/>
<gene>
    <name evidence="1" type="ORF">AlmWB_00760</name>
</gene>
<accession>A0A0L0MKB6</accession>
<keyword evidence="2" id="KW-1185">Reference proteome</keyword>
<sequence length="82" mass="9591">MNNFLQETQKYPPEKVKDIILASFQKKSARQIAEKTDVALVIVRDWLQLKHVCLYFLLMSEELFSLDTLIERISLLSSYVVT</sequence>
<dbReference type="RefSeq" id="WP_050337025.1">
    <property type="nucleotide sequence ID" value="NZ_JPSQ01000007.1"/>
</dbReference>
<dbReference type="Proteomes" id="UP000037086">
    <property type="component" value="Unassembled WGS sequence"/>
</dbReference>
<dbReference type="PATRIC" id="fig|198422.3.peg.327"/>